<dbReference type="PANTHER" id="PTHR44591:SF3">
    <property type="entry name" value="RESPONSE REGULATORY DOMAIN-CONTAINING PROTEIN"/>
    <property type="match status" value="1"/>
</dbReference>
<dbReference type="SUPFAM" id="SSF52172">
    <property type="entry name" value="CheY-like"/>
    <property type="match status" value="1"/>
</dbReference>
<dbReference type="CDD" id="cd00156">
    <property type="entry name" value="REC"/>
    <property type="match status" value="1"/>
</dbReference>
<dbReference type="InterPro" id="IPR001789">
    <property type="entry name" value="Sig_transdc_resp-reg_receiver"/>
</dbReference>
<dbReference type="SMART" id="SM00448">
    <property type="entry name" value="REC"/>
    <property type="match status" value="1"/>
</dbReference>
<proteinExistence type="predicted"/>
<accession>A0A501WMI4</accession>
<dbReference type="RefSeq" id="WP_140456080.1">
    <property type="nucleotide sequence ID" value="NZ_VFRP01000037.1"/>
</dbReference>
<dbReference type="InterPro" id="IPR011006">
    <property type="entry name" value="CheY-like_superfamily"/>
</dbReference>
<dbReference type="EMBL" id="VFRP01000037">
    <property type="protein sequence ID" value="TPE46946.1"/>
    <property type="molecule type" value="Genomic_DNA"/>
</dbReference>
<dbReference type="Gene3D" id="3.40.50.2300">
    <property type="match status" value="1"/>
</dbReference>
<dbReference type="InterPro" id="IPR050595">
    <property type="entry name" value="Bact_response_regulator"/>
</dbReference>
<dbReference type="Proteomes" id="UP000319255">
    <property type="component" value="Unassembled WGS sequence"/>
</dbReference>
<evidence type="ECO:0000313" key="5">
    <source>
        <dbReference type="Proteomes" id="UP000319255"/>
    </source>
</evidence>
<keyword evidence="1 2" id="KW-0597">Phosphoprotein</keyword>
<sequence length="123" mass="12879">METARRLVAIVDDDPGVCRALARLARSLGFDAATYPSGEALLSGLAPGGARPDEVLLDLHLPGLRGPDVIAALRRRGIGARIVVMTGLDRPGSRELCLGAGAAAYVTKPIRRDDLATLIGRPD</sequence>
<gene>
    <name evidence="4" type="ORF">FJM51_20965</name>
</gene>
<dbReference type="PANTHER" id="PTHR44591">
    <property type="entry name" value="STRESS RESPONSE REGULATOR PROTEIN 1"/>
    <property type="match status" value="1"/>
</dbReference>
<feature type="domain" description="Response regulatory" evidence="3">
    <location>
        <begin position="7"/>
        <end position="123"/>
    </location>
</feature>
<comment type="caution">
    <text evidence="4">The sequence shown here is derived from an EMBL/GenBank/DDBJ whole genome shotgun (WGS) entry which is preliminary data.</text>
</comment>
<dbReference type="PROSITE" id="PS50110">
    <property type="entry name" value="RESPONSE_REGULATORY"/>
    <property type="match status" value="1"/>
</dbReference>
<dbReference type="GO" id="GO:0000160">
    <property type="term" value="P:phosphorelay signal transduction system"/>
    <property type="evidence" value="ECO:0007669"/>
    <property type="project" value="InterPro"/>
</dbReference>
<evidence type="ECO:0000256" key="2">
    <source>
        <dbReference type="PROSITE-ProRule" id="PRU00169"/>
    </source>
</evidence>
<feature type="modified residue" description="4-aspartylphosphate" evidence="2">
    <location>
        <position position="58"/>
    </location>
</feature>
<keyword evidence="5" id="KW-1185">Reference proteome</keyword>
<evidence type="ECO:0000313" key="4">
    <source>
        <dbReference type="EMBL" id="TPE46946.1"/>
    </source>
</evidence>
<organism evidence="4 5">
    <name type="scientific">Amaricoccus solimangrovi</name>
    <dbReference type="NCBI Taxonomy" id="2589815"/>
    <lineage>
        <taxon>Bacteria</taxon>
        <taxon>Pseudomonadati</taxon>
        <taxon>Pseudomonadota</taxon>
        <taxon>Alphaproteobacteria</taxon>
        <taxon>Rhodobacterales</taxon>
        <taxon>Paracoccaceae</taxon>
        <taxon>Amaricoccus</taxon>
    </lineage>
</organism>
<protein>
    <submittedName>
        <fullName evidence="4">Response regulator</fullName>
    </submittedName>
</protein>
<dbReference type="AlphaFoldDB" id="A0A501WMI4"/>
<dbReference type="OrthoDB" id="9814495at2"/>
<evidence type="ECO:0000256" key="1">
    <source>
        <dbReference type="ARBA" id="ARBA00022553"/>
    </source>
</evidence>
<reference evidence="4 5" key="1">
    <citation type="submission" date="2019-06" db="EMBL/GenBank/DDBJ databases">
        <title>A novel bacterium of genus Amaricoccus, isolated from marine sediment.</title>
        <authorList>
            <person name="Huang H."/>
            <person name="Mo K."/>
            <person name="Hu Y."/>
        </authorList>
    </citation>
    <scope>NUCLEOTIDE SEQUENCE [LARGE SCALE GENOMIC DNA]</scope>
    <source>
        <strain evidence="4 5">HB172011</strain>
    </source>
</reference>
<name>A0A501WMI4_9RHOB</name>
<evidence type="ECO:0000259" key="3">
    <source>
        <dbReference type="PROSITE" id="PS50110"/>
    </source>
</evidence>
<dbReference type="Pfam" id="PF00072">
    <property type="entry name" value="Response_reg"/>
    <property type="match status" value="1"/>
</dbReference>